<name>A0A6G1DM57_9ORYZ</name>
<accession>A0A6G1DM57</accession>
<gene>
    <name evidence="2" type="ORF">E2562_023291</name>
</gene>
<dbReference type="AlphaFoldDB" id="A0A6G1DM57"/>
<dbReference type="Proteomes" id="UP000479710">
    <property type="component" value="Unassembled WGS sequence"/>
</dbReference>
<feature type="compositionally biased region" description="Polar residues" evidence="1">
    <location>
        <begin position="31"/>
        <end position="40"/>
    </location>
</feature>
<dbReference type="EMBL" id="SPHZ02000006">
    <property type="protein sequence ID" value="KAF0913577.1"/>
    <property type="molecule type" value="Genomic_DNA"/>
</dbReference>
<evidence type="ECO:0000313" key="2">
    <source>
        <dbReference type="EMBL" id="KAF0913577.1"/>
    </source>
</evidence>
<keyword evidence="3" id="KW-1185">Reference proteome</keyword>
<feature type="region of interest" description="Disordered" evidence="1">
    <location>
        <begin position="1"/>
        <end position="40"/>
    </location>
</feature>
<protein>
    <submittedName>
        <fullName evidence="2">Uncharacterized protein</fullName>
    </submittedName>
</protein>
<organism evidence="2 3">
    <name type="scientific">Oryza meyeriana var. granulata</name>
    <dbReference type="NCBI Taxonomy" id="110450"/>
    <lineage>
        <taxon>Eukaryota</taxon>
        <taxon>Viridiplantae</taxon>
        <taxon>Streptophyta</taxon>
        <taxon>Embryophyta</taxon>
        <taxon>Tracheophyta</taxon>
        <taxon>Spermatophyta</taxon>
        <taxon>Magnoliopsida</taxon>
        <taxon>Liliopsida</taxon>
        <taxon>Poales</taxon>
        <taxon>Poaceae</taxon>
        <taxon>BOP clade</taxon>
        <taxon>Oryzoideae</taxon>
        <taxon>Oryzeae</taxon>
        <taxon>Oryzinae</taxon>
        <taxon>Oryza</taxon>
        <taxon>Oryza meyeriana</taxon>
    </lineage>
</organism>
<evidence type="ECO:0000256" key="1">
    <source>
        <dbReference type="SAM" id="MobiDB-lite"/>
    </source>
</evidence>
<comment type="caution">
    <text evidence="2">The sequence shown here is derived from an EMBL/GenBank/DDBJ whole genome shotgun (WGS) entry which is preliminary data.</text>
</comment>
<reference evidence="2 3" key="1">
    <citation type="submission" date="2019-11" db="EMBL/GenBank/DDBJ databases">
        <title>Whole genome sequence of Oryza granulata.</title>
        <authorList>
            <person name="Li W."/>
        </authorList>
    </citation>
    <scope>NUCLEOTIDE SEQUENCE [LARGE SCALE GENOMIC DNA]</scope>
    <source>
        <strain evidence="3">cv. Menghai</strain>
        <tissue evidence="2">Leaf</tissue>
    </source>
</reference>
<sequence>MASAASLSSVARDPAVPPRSSLAHVGKQLAPASSSRQLSPSVAFLVSRPGTAATSSSVA</sequence>
<proteinExistence type="predicted"/>
<evidence type="ECO:0000313" key="3">
    <source>
        <dbReference type="Proteomes" id="UP000479710"/>
    </source>
</evidence>